<organism evidence="1 2">
    <name type="scientific">Puccinia striiformis f. sp. tritici</name>
    <dbReference type="NCBI Taxonomy" id="168172"/>
    <lineage>
        <taxon>Eukaryota</taxon>
        <taxon>Fungi</taxon>
        <taxon>Dikarya</taxon>
        <taxon>Basidiomycota</taxon>
        <taxon>Pucciniomycotina</taxon>
        <taxon>Pucciniomycetes</taxon>
        <taxon>Pucciniales</taxon>
        <taxon>Pucciniaceae</taxon>
        <taxon>Puccinia</taxon>
    </lineage>
</organism>
<comment type="caution">
    <text evidence="1">The sequence shown here is derived from an EMBL/GenBank/DDBJ whole genome shotgun (WGS) entry which is preliminary data.</text>
</comment>
<reference evidence="2" key="1">
    <citation type="journal article" date="2018" name="BMC Genomics">
        <title>Genomic insights into host adaptation between the wheat stripe rust pathogen (Puccinia striiformis f. sp. tritici) and the barley stripe rust pathogen (Puccinia striiformis f. sp. hordei).</title>
        <authorList>
            <person name="Xia C."/>
            <person name="Wang M."/>
            <person name="Yin C."/>
            <person name="Cornejo O.E."/>
            <person name="Hulbert S.H."/>
            <person name="Chen X."/>
        </authorList>
    </citation>
    <scope>NUCLEOTIDE SEQUENCE [LARGE SCALE GENOMIC DNA]</scope>
    <source>
        <strain evidence="2">93-210</strain>
    </source>
</reference>
<protein>
    <submittedName>
        <fullName evidence="1">Uncharacterized protein</fullName>
    </submittedName>
</protein>
<sequence length="777" mass="87363">MADNFNPINLYPAKDQTDTKDDNETEFGTNKSDHVYLRNTIDGIPILTMDNYSLWRKRFLRMLDLQGLTDAVTQPKGVLSDKQLTSALTTKMSGELENNIASWDIETDARKIWEAVTEHFASTQPANKARIHQELRAIVFDINDVQQFITEIKVVLTHMHEVGIMITETTATTSWQKRITHSDKELTTELIFKHLNQFANDQKTLLSTPGHLKTSRVPQTLLNTFTDPNMRCKKGAHNSLSTNHPYDNCWFAFPKLRPAFPPRPETTVSTSFHSFIAPSDSSFVLDSGASAHMVANKNLFFALQIKEEGLVRTSSGSDSLKIMGSGSIKVSNEDGDLVFHNVLFIPDLVVNLLSVRSLVILNYNVQFHKNSFSISKDNKLVIDGRYVGNLPVIQFLNSEHYSHLSSLELLHKSVGHVSCRRLRNKLGIPLKITNDCESCAVSKITRASFQNKHCHASRPFEELHLDLIGPINPASREGDKFILTIVDSNTRFVSAIPIRSKGDVLETLSVLLDFEAKRFGYYPSVLHSDHGTEFITRTMKEYCMQHRIRSRTSDAYTPQQNGLAERFNRTVIESLRSIIHDSGVAKKDWNEIVKAACLTLNQFPSHKSAPLPFEQFKNQSIDLSYFHPIGNRVSYLILPKQSGAKLSPKGKLGTLIGYNDEIRSYSIITSTGAILDTKHVKFLDFEKPDLATQDDEDLEVFEHLDETLTAPAEVDTEVKIIEDSSPSPQIDIVSDSGSEQEEDTVEEEPVEGESSDEEDEVSESLVPQPSTGRTLRI</sequence>
<keyword evidence="2" id="KW-1185">Reference proteome</keyword>
<reference evidence="1 2" key="3">
    <citation type="journal article" date="2022" name="Microbiol. Spectr.">
        <title>Folding features and dynamics of 3D genome architecture in plant fungal pathogens.</title>
        <authorList>
            <person name="Xia C."/>
        </authorList>
    </citation>
    <scope>NUCLEOTIDE SEQUENCE [LARGE SCALE GENOMIC DNA]</scope>
    <source>
        <strain evidence="1 2">93-210</strain>
    </source>
</reference>
<dbReference type="EMBL" id="CM045875">
    <property type="protein sequence ID" value="KAI7943631.1"/>
    <property type="molecule type" value="Genomic_DNA"/>
</dbReference>
<name>A0ACC0E1W7_9BASI</name>
<reference evidence="2" key="2">
    <citation type="journal article" date="2018" name="Mol. Plant Microbe Interact.">
        <title>Genome sequence resources for the wheat stripe rust pathogen (Puccinia striiformis f. sp. tritici) and the barley stripe rust pathogen (Puccinia striiformis f. sp. hordei).</title>
        <authorList>
            <person name="Xia C."/>
            <person name="Wang M."/>
            <person name="Yin C."/>
            <person name="Cornejo O.E."/>
            <person name="Hulbert S.H."/>
            <person name="Chen X."/>
        </authorList>
    </citation>
    <scope>NUCLEOTIDE SEQUENCE [LARGE SCALE GENOMIC DNA]</scope>
    <source>
        <strain evidence="2">93-210</strain>
    </source>
</reference>
<evidence type="ECO:0000313" key="2">
    <source>
        <dbReference type="Proteomes" id="UP001060170"/>
    </source>
</evidence>
<accession>A0ACC0E1W7</accession>
<evidence type="ECO:0000313" key="1">
    <source>
        <dbReference type="EMBL" id="KAI7943631.1"/>
    </source>
</evidence>
<proteinExistence type="predicted"/>
<dbReference type="Proteomes" id="UP001060170">
    <property type="component" value="Chromosome 11"/>
</dbReference>
<gene>
    <name evidence="1" type="ORF">MJO28_011159</name>
</gene>